<evidence type="ECO:0000313" key="2">
    <source>
        <dbReference type="EMBL" id="QFZ24082.1"/>
    </source>
</evidence>
<feature type="transmembrane region" description="Helical" evidence="1">
    <location>
        <begin position="12"/>
        <end position="40"/>
    </location>
</feature>
<protein>
    <submittedName>
        <fullName evidence="2">DUF1772 domain-containing protein</fullName>
    </submittedName>
</protein>
<name>A0A5Q0HES8_SACSY</name>
<dbReference type="EMBL" id="CP034550">
    <property type="protein sequence ID" value="QFZ24082.1"/>
    <property type="molecule type" value="Genomic_DNA"/>
</dbReference>
<feature type="transmembrane region" description="Helical" evidence="1">
    <location>
        <begin position="61"/>
        <end position="83"/>
    </location>
</feature>
<evidence type="ECO:0000313" key="3">
    <source>
        <dbReference type="Proteomes" id="UP000325787"/>
    </source>
</evidence>
<reference evidence="3" key="1">
    <citation type="journal article" date="2021" name="Curr. Microbiol.">
        <title>Complete genome of nocamycin-producing strain Saccharothrix syringae NRRL B-16468 reveals the biosynthetic potential for secondary metabolites.</title>
        <authorList>
            <person name="Mo X."/>
            <person name="Yang S."/>
        </authorList>
    </citation>
    <scope>NUCLEOTIDE SEQUENCE [LARGE SCALE GENOMIC DNA]</scope>
    <source>
        <strain evidence="3">ATCC 51364 / DSM 43886 / JCM 6844 / KCTC 9398 / NBRC 14523 / NRRL B-16468 / INA 2240</strain>
    </source>
</reference>
<dbReference type="Proteomes" id="UP000325787">
    <property type="component" value="Chromosome"/>
</dbReference>
<organism evidence="2 3">
    <name type="scientific">Saccharothrix syringae</name>
    <name type="common">Nocardiopsis syringae</name>
    <dbReference type="NCBI Taxonomy" id="103733"/>
    <lineage>
        <taxon>Bacteria</taxon>
        <taxon>Bacillati</taxon>
        <taxon>Actinomycetota</taxon>
        <taxon>Actinomycetes</taxon>
        <taxon>Pseudonocardiales</taxon>
        <taxon>Pseudonocardiaceae</taxon>
        <taxon>Saccharothrix</taxon>
    </lineage>
</organism>
<feature type="transmembrane region" description="Helical" evidence="1">
    <location>
        <begin position="89"/>
        <end position="109"/>
    </location>
</feature>
<evidence type="ECO:0000256" key="1">
    <source>
        <dbReference type="SAM" id="Phobius"/>
    </source>
</evidence>
<keyword evidence="1" id="KW-0812">Transmembrane</keyword>
<dbReference type="Pfam" id="PF08592">
    <property type="entry name" value="Anthrone_oxy"/>
    <property type="match status" value="1"/>
</dbReference>
<keyword evidence="3" id="KW-1185">Reference proteome</keyword>
<keyword evidence="1" id="KW-1133">Transmembrane helix</keyword>
<accession>A0A5Q0HES8</accession>
<feature type="transmembrane region" description="Helical" evidence="1">
    <location>
        <begin position="139"/>
        <end position="158"/>
    </location>
</feature>
<keyword evidence="1" id="KW-0472">Membrane</keyword>
<dbReference type="AlphaFoldDB" id="A0A5Q0HES8"/>
<proteinExistence type="predicted"/>
<dbReference type="KEGG" id="ssyi:EKG83_07350"/>
<dbReference type="InterPro" id="IPR013901">
    <property type="entry name" value="Anthrone_oxy"/>
</dbReference>
<dbReference type="OrthoDB" id="428263at2"/>
<sequence length="168" mass="17253">MEAGAPPGLTGAVFPTVTIIAALGCGTMAGVFFAFSAMVVPGLRRATPAEGVAAMRAINAAVLNPAFLGVFLGTAVASVLAAFGGDPRAWAGAALYLLGGIVLTAAYHVPRNDELERVATPEYWARYLREWVPANHVRALASLAASAAFVLAALHQAGPAPLPSMFEH</sequence>
<gene>
    <name evidence="2" type="ORF">EKG83_07350</name>
</gene>